<proteinExistence type="predicted"/>
<evidence type="ECO:0000313" key="3">
    <source>
        <dbReference type="Proteomes" id="UP000184232"/>
    </source>
</evidence>
<dbReference type="EMBL" id="FQZH01000001">
    <property type="protein sequence ID" value="SHI45773.1"/>
    <property type="molecule type" value="Genomic_DNA"/>
</dbReference>
<dbReference type="InterPro" id="IPR028208">
    <property type="entry name" value="Effector_pro_NleD-like"/>
</dbReference>
<reference evidence="2 3" key="1">
    <citation type="submission" date="2016-11" db="EMBL/GenBank/DDBJ databases">
        <authorList>
            <person name="Jaros S."/>
            <person name="Januszkiewicz K."/>
            <person name="Wedrychowicz H."/>
        </authorList>
    </citation>
    <scope>NUCLEOTIDE SEQUENCE [LARGE SCALE GENOMIC DNA]</scope>
    <source>
        <strain evidence="2 3">DSM 22807</strain>
    </source>
</reference>
<gene>
    <name evidence="2" type="ORF">SAMN05444337_0047</name>
</gene>
<sequence>MLIPNRHGSSNSYRYGFQGQEKDDEIKGEGNSLNYTFRMHDPRVGRFFTVDPLFKDYPHYTPYSFSGNKLIAHIELEGKEEVWFHKSVDDSYKTMIRVERKTDVGKKMYKKLKSQTDYNIMYFSFKGYPADGMQLQITNIDEFNKYKEQYPSVLKDVSDNVYKKTSNEGRIILIGVNKSNIGSEEHKLKNATKVLNHEEFHVTSTLSGKYDREEQNDLDHGDYYGEVRWSSPSKEDIQSLPKYKNTIAKKDYDKIDKIIEADIKIKEESNEN</sequence>
<dbReference type="AlphaFoldDB" id="A0A1M6BBE9"/>
<keyword evidence="3" id="KW-1185">Reference proteome</keyword>
<dbReference type="OrthoDB" id="2972467at2"/>
<evidence type="ECO:0000313" key="2">
    <source>
        <dbReference type="EMBL" id="SHI45773.1"/>
    </source>
</evidence>
<organism evidence="2 3">
    <name type="scientific">Flavobacterium haoranii</name>
    <dbReference type="NCBI Taxonomy" id="683124"/>
    <lineage>
        <taxon>Bacteria</taxon>
        <taxon>Pseudomonadati</taxon>
        <taxon>Bacteroidota</taxon>
        <taxon>Flavobacteriia</taxon>
        <taxon>Flavobacteriales</taxon>
        <taxon>Flavobacteriaceae</taxon>
        <taxon>Flavobacterium</taxon>
    </lineage>
</organism>
<dbReference type="Pfam" id="PF14891">
    <property type="entry name" value="Peptidase_M91"/>
    <property type="match status" value="1"/>
</dbReference>
<dbReference type="Proteomes" id="UP000184232">
    <property type="component" value="Unassembled WGS sequence"/>
</dbReference>
<evidence type="ECO:0000256" key="1">
    <source>
        <dbReference type="SAM" id="MobiDB-lite"/>
    </source>
</evidence>
<dbReference type="STRING" id="683124.SAMN05444337_0047"/>
<name>A0A1M6BBE9_9FLAO</name>
<accession>A0A1M6BBE9</accession>
<dbReference type="Gene3D" id="2.180.10.10">
    <property type="entry name" value="RHS repeat-associated core"/>
    <property type="match status" value="1"/>
</dbReference>
<protein>
    <submittedName>
        <fullName evidence="2">RHS repeat-associated core domain-containing protein</fullName>
    </submittedName>
</protein>
<feature type="region of interest" description="Disordered" evidence="1">
    <location>
        <begin position="1"/>
        <end position="23"/>
    </location>
</feature>